<evidence type="ECO:0000313" key="2">
    <source>
        <dbReference type="Proteomes" id="UP001043456"/>
    </source>
</evidence>
<dbReference type="Proteomes" id="UP001043456">
    <property type="component" value="Unassembled WGS sequence"/>
</dbReference>
<gene>
    <name evidence="1" type="ORF">Asppvi_001950</name>
</gene>
<dbReference type="RefSeq" id="XP_043163418.1">
    <property type="nucleotide sequence ID" value="XM_043307483.1"/>
</dbReference>
<sequence length="102" mass="11037">MASPAVFNAILGSGSTGVGLRVTKAKMSRFPSELVRVDLPFQFESSSRSGSALVNEPGCSAPVTNTTRVFRWAFGHSAFFLLKLELRDPIMESDCIHAKMTA</sequence>
<dbReference type="OrthoDB" id="10508639at2759"/>
<proteinExistence type="predicted"/>
<organism evidence="1 2">
    <name type="scientific">Aspergillus pseudoviridinutans</name>
    <dbReference type="NCBI Taxonomy" id="1517512"/>
    <lineage>
        <taxon>Eukaryota</taxon>
        <taxon>Fungi</taxon>
        <taxon>Dikarya</taxon>
        <taxon>Ascomycota</taxon>
        <taxon>Pezizomycotina</taxon>
        <taxon>Eurotiomycetes</taxon>
        <taxon>Eurotiomycetidae</taxon>
        <taxon>Eurotiales</taxon>
        <taxon>Aspergillaceae</taxon>
        <taxon>Aspergillus</taxon>
        <taxon>Aspergillus subgen. Fumigati</taxon>
    </lineage>
</organism>
<protein>
    <submittedName>
        <fullName evidence="1">Uncharacterized protein</fullName>
    </submittedName>
</protein>
<dbReference type="EMBL" id="BHVY01000010">
    <property type="protein sequence ID" value="GIJ92672.1"/>
    <property type="molecule type" value="Genomic_DNA"/>
</dbReference>
<comment type="caution">
    <text evidence="1">The sequence shown here is derived from an EMBL/GenBank/DDBJ whole genome shotgun (WGS) entry which is preliminary data.</text>
</comment>
<reference evidence="1 2" key="1">
    <citation type="submission" date="2018-10" db="EMBL/GenBank/DDBJ databases">
        <title>Pan-genome distribution and transcriptional activeness of fungal secondary metabolism genes in Aspergillus section Fumigati.</title>
        <authorList>
            <person name="Takahashi H."/>
            <person name="Umemura M."/>
            <person name="Ninomiya A."/>
            <person name="Kusuya Y."/>
            <person name="Urayama S."/>
            <person name="Shimizu M."/>
            <person name="Watanabe A."/>
            <person name="Kamei K."/>
            <person name="Yaguchi T."/>
            <person name="Hagiwara D."/>
        </authorList>
    </citation>
    <scope>NUCLEOTIDE SEQUENCE [LARGE SCALE GENOMIC DNA]</scope>
    <source>
        <strain evidence="1 2">IFM 55266</strain>
    </source>
</reference>
<dbReference type="AlphaFoldDB" id="A0A9P3BJV6"/>
<accession>A0A9P3BJV6</accession>
<keyword evidence="2" id="KW-1185">Reference proteome</keyword>
<evidence type="ECO:0000313" key="1">
    <source>
        <dbReference type="EMBL" id="GIJ92672.1"/>
    </source>
</evidence>
<name>A0A9P3BJV6_9EURO</name>
<dbReference type="GeneID" id="67000562"/>